<dbReference type="InterPro" id="IPR004358">
    <property type="entry name" value="Sig_transdc_His_kin-like_C"/>
</dbReference>
<dbReference type="HOGENOM" id="CLU_000445_114_72_3"/>
<dbReference type="InterPro" id="IPR003594">
    <property type="entry name" value="HATPase_dom"/>
</dbReference>
<reference evidence="9" key="1">
    <citation type="journal article" date="2013" name="Proc. Natl. Acad. Sci. U.S.A.">
        <title>Improving the coverage of the cyanobacterial phylum using diversity-driven genome sequencing.</title>
        <authorList>
            <person name="Shih P.M."/>
            <person name="Wu D."/>
            <person name="Latifi A."/>
            <person name="Axen S.D."/>
            <person name="Fewer D.P."/>
            <person name="Talla E."/>
            <person name="Calteau A."/>
            <person name="Cai F."/>
            <person name="Tandeau de Marsac N."/>
            <person name="Rippka R."/>
            <person name="Herdman M."/>
            <person name="Sivonen K."/>
            <person name="Coursin T."/>
            <person name="Laurent T."/>
            <person name="Goodwin L."/>
            <person name="Nolan M."/>
            <person name="Davenport K.W."/>
            <person name="Han C.S."/>
            <person name="Rubin E.M."/>
            <person name="Eisen J.A."/>
            <person name="Woyke T."/>
            <person name="Gugger M."/>
            <person name="Kerfeld C.A."/>
        </authorList>
    </citation>
    <scope>NUCLEOTIDE SEQUENCE [LARGE SCALE GENOMIC DNA]</scope>
    <source>
        <strain evidence="9">ATCC 29371 / PCC 7437</strain>
    </source>
</reference>
<dbReference type="EC" id="2.7.13.3" evidence="2"/>
<feature type="domain" description="Histidine kinase" evidence="7">
    <location>
        <begin position="144"/>
        <end position="362"/>
    </location>
</feature>
<proteinExistence type="predicted"/>
<dbReference type="Gene3D" id="3.30.565.10">
    <property type="entry name" value="Histidine kinase-like ATPase, C-terminal domain"/>
    <property type="match status" value="1"/>
</dbReference>
<name>K9XVE8_STAC7</name>
<dbReference type="Pfam" id="PF02518">
    <property type="entry name" value="HATPase_c"/>
    <property type="match status" value="1"/>
</dbReference>
<dbReference type="CDD" id="cd00082">
    <property type="entry name" value="HisKA"/>
    <property type="match status" value="1"/>
</dbReference>
<dbReference type="PANTHER" id="PTHR43711:SF26">
    <property type="entry name" value="SENSOR HISTIDINE KINASE RCSC"/>
    <property type="match status" value="1"/>
</dbReference>
<dbReference type="SMART" id="SM00387">
    <property type="entry name" value="HATPase_c"/>
    <property type="match status" value="1"/>
</dbReference>
<dbReference type="STRING" id="111780.Sta7437_2086"/>
<comment type="catalytic activity">
    <reaction evidence="1">
        <text>ATP + protein L-histidine = ADP + protein N-phospho-L-histidine.</text>
        <dbReference type="EC" id="2.7.13.3"/>
    </reaction>
</comment>
<dbReference type="KEGG" id="scs:Sta7437_2086"/>
<dbReference type="OrthoDB" id="9813151at2"/>
<dbReference type="AlphaFoldDB" id="K9XVE8"/>
<evidence type="ECO:0000256" key="1">
    <source>
        <dbReference type="ARBA" id="ARBA00000085"/>
    </source>
</evidence>
<evidence type="ECO:0000313" key="8">
    <source>
        <dbReference type="EMBL" id="AFZ35637.1"/>
    </source>
</evidence>
<dbReference type="PANTHER" id="PTHR43711">
    <property type="entry name" value="TWO-COMPONENT HISTIDINE KINASE"/>
    <property type="match status" value="1"/>
</dbReference>
<dbReference type="InterPro" id="IPR011006">
    <property type="entry name" value="CheY-like_superfamily"/>
</dbReference>
<dbReference type="eggNOG" id="COG3706">
    <property type="taxonomic scope" value="Bacteria"/>
</dbReference>
<dbReference type="PRINTS" id="PR00344">
    <property type="entry name" value="BCTRLSENSOR"/>
</dbReference>
<gene>
    <name evidence="8" type="ordered locus">Sta7437_2086</name>
</gene>
<evidence type="ECO:0000256" key="6">
    <source>
        <dbReference type="ARBA" id="ARBA00023012"/>
    </source>
</evidence>
<evidence type="ECO:0000313" key="9">
    <source>
        <dbReference type="Proteomes" id="UP000010473"/>
    </source>
</evidence>
<dbReference type="CDD" id="cd00075">
    <property type="entry name" value="HATPase"/>
    <property type="match status" value="1"/>
</dbReference>
<dbReference type="SUPFAM" id="SSF52172">
    <property type="entry name" value="CheY-like"/>
    <property type="match status" value="1"/>
</dbReference>
<dbReference type="Gene3D" id="3.40.50.2300">
    <property type="match status" value="1"/>
</dbReference>
<organism evidence="8 9">
    <name type="scientific">Stanieria cyanosphaera (strain ATCC 29371 / PCC 7437)</name>
    <dbReference type="NCBI Taxonomy" id="111780"/>
    <lineage>
        <taxon>Bacteria</taxon>
        <taxon>Bacillati</taxon>
        <taxon>Cyanobacteriota</taxon>
        <taxon>Cyanophyceae</taxon>
        <taxon>Pleurocapsales</taxon>
        <taxon>Dermocarpellaceae</taxon>
        <taxon>Stanieria</taxon>
    </lineage>
</organism>
<dbReference type="Gene3D" id="1.10.287.130">
    <property type="match status" value="1"/>
</dbReference>
<dbReference type="InterPro" id="IPR003661">
    <property type="entry name" value="HisK_dim/P_dom"/>
</dbReference>
<dbReference type="InterPro" id="IPR036097">
    <property type="entry name" value="HisK_dim/P_sf"/>
</dbReference>
<keyword evidence="3" id="KW-0597">Phosphoprotein</keyword>
<keyword evidence="6" id="KW-0902">Two-component regulatory system</keyword>
<dbReference type="GO" id="GO:0000155">
    <property type="term" value="F:phosphorelay sensor kinase activity"/>
    <property type="evidence" value="ECO:0007669"/>
    <property type="project" value="InterPro"/>
</dbReference>
<dbReference type="SUPFAM" id="SSF47384">
    <property type="entry name" value="Homodimeric domain of signal transducing histidine kinase"/>
    <property type="match status" value="1"/>
</dbReference>
<keyword evidence="5 8" id="KW-0418">Kinase</keyword>
<evidence type="ECO:0000259" key="7">
    <source>
        <dbReference type="PROSITE" id="PS50109"/>
    </source>
</evidence>
<sequence length="363" mass="41341">MSKILLLLEHKENRRLLSIWLGKNYEVFSPNSDTELFQSSFSFDICILDGRALDKLNHWVLKTKKAQEPVFLPFLLMTSRQDVSILTRHLWKSIDELIISPIEKMELTARVEMLLQRRQLSLQLQLANQNLQELNKLKTRFISIASHELRNPLNLISGYAQLLMQNSSKYSEERQQDFFNRIITTVKNMTGTLNDVLLLSKGELTKQTFNPIPLDLSKFCSVLVHEIQLGAGSSHIINFLVAEENFEPKVLVDQKLLTHILINLLTNAIKYSPKGSTIELQLIYQPEKIIFEIKDQGIGIPQKDQKQLFNSFHRASNVGDIPGTGLGLAIVKQCIDLYGGTINFQSQINVGTIFTVTLPLTLV</sequence>
<dbReference type="SUPFAM" id="SSF55874">
    <property type="entry name" value="ATPase domain of HSP90 chaperone/DNA topoisomerase II/histidine kinase"/>
    <property type="match status" value="1"/>
</dbReference>
<dbReference type="Proteomes" id="UP000010473">
    <property type="component" value="Chromosome"/>
</dbReference>
<dbReference type="RefSeq" id="WP_015193305.1">
    <property type="nucleotide sequence ID" value="NC_019748.1"/>
</dbReference>
<evidence type="ECO:0000256" key="5">
    <source>
        <dbReference type="ARBA" id="ARBA00022777"/>
    </source>
</evidence>
<dbReference type="EMBL" id="CP003653">
    <property type="protein sequence ID" value="AFZ35637.1"/>
    <property type="molecule type" value="Genomic_DNA"/>
</dbReference>
<dbReference type="PROSITE" id="PS50109">
    <property type="entry name" value="HIS_KIN"/>
    <property type="match status" value="1"/>
</dbReference>
<dbReference type="InterPro" id="IPR005467">
    <property type="entry name" value="His_kinase_dom"/>
</dbReference>
<dbReference type="FunFam" id="3.30.565.10:FF:000006">
    <property type="entry name" value="Sensor histidine kinase WalK"/>
    <property type="match status" value="1"/>
</dbReference>
<evidence type="ECO:0000256" key="2">
    <source>
        <dbReference type="ARBA" id="ARBA00012438"/>
    </source>
</evidence>
<accession>K9XVE8</accession>
<dbReference type="InterPro" id="IPR050736">
    <property type="entry name" value="Sensor_HK_Regulatory"/>
</dbReference>
<dbReference type="InterPro" id="IPR036890">
    <property type="entry name" value="HATPase_C_sf"/>
</dbReference>
<protein>
    <recommendedName>
        <fullName evidence="2">histidine kinase</fullName>
        <ecNumber evidence="2">2.7.13.3</ecNumber>
    </recommendedName>
</protein>
<keyword evidence="4" id="KW-0808">Transferase</keyword>
<dbReference type="eggNOG" id="COG2205">
    <property type="taxonomic scope" value="Bacteria"/>
</dbReference>
<keyword evidence="9" id="KW-1185">Reference proteome</keyword>
<dbReference type="SMART" id="SM00388">
    <property type="entry name" value="HisKA"/>
    <property type="match status" value="1"/>
</dbReference>
<dbReference type="Pfam" id="PF00512">
    <property type="entry name" value="HisKA"/>
    <property type="match status" value="1"/>
</dbReference>
<evidence type="ECO:0000256" key="3">
    <source>
        <dbReference type="ARBA" id="ARBA00022553"/>
    </source>
</evidence>
<evidence type="ECO:0000256" key="4">
    <source>
        <dbReference type="ARBA" id="ARBA00022679"/>
    </source>
</evidence>